<dbReference type="Proteomes" id="UP001633002">
    <property type="component" value="Unassembled WGS sequence"/>
</dbReference>
<keyword evidence="4 5" id="KW-0472">Membrane</keyword>
<dbReference type="PANTHER" id="PTHR35285">
    <property type="entry name" value="2-C-METHYL-D-ERYTHRITOL 4-PHOSPHATE CYTIDYLYLTRANSFERASE"/>
    <property type="match status" value="1"/>
</dbReference>
<keyword evidence="3 5" id="KW-1133">Transmembrane helix</keyword>
<dbReference type="EMBL" id="JBJQOH010000006">
    <property type="protein sequence ID" value="KAL3684748.1"/>
    <property type="molecule type" value="Genomic_DNA"/>
</dbReference>
<feature type="domain" description="V-type proton ATPase subunit S1/VOA1 transmembrane" evidence="7">
    <location>
        <begin position="260"/>
        <end position="292"/>
    </location>
</feature>
<dbReference type="GO" id="GO:0016020">
    <property type="term" value="C:membrane"/>
    <property type="evidence" value="ECO:0007669"/>
    <property type="project" value="UniProtKB-SubCell"/>
</dbReference>
<dbReference type="PANTHER" id="PTHR35285:SF1">
    <property type="entry name" value="2-C-METHYL-D-ERYTHRITOL 4-PHOSPHATE CYTIDYLYLTRANSFERASE"/>
    <property type="match status" value="1"/>
</dbReference>
<feature type="chain" id="PRO_5044767983" description="V-type proton ATPase subunit S1/VOA1 transmembrane domain-containing protein" evidence="6">
    <location>
        <begin position="26"/>
        <end position="297"/>
    </location>
</feature>
<sequence>MAMAQFRSMLLLCASLAFLVIGASASLSLVPAFVWSNVRNLEADGPSITYETLTSESLAQTIINELGAQEEVQAVDFVVAFVGNKLRSVEVSRGSTASDLLPVIQGAFTSSKSSFAIPYVTPVKDKVTFADTLLSAVSDSKQGEVLVAGSCAYGSTGAKMLGSLEQLKAYLTSKKTDGKTDLVIVCSDVKSESKLPLSEGGMMEGVLRTLEESKAGYVASYVTDLSRENVLSLTQRRQLGAKVRVSNETFCDELCQTKATILEGLLVGLTLLIILISGICCMAGITTPSRFEQAKDQ</sequence>
<keyword evidence="2 5" id="KW-0812">Transmembrane</keyword>
<dbReference type="AlphaFoldDB" id="A0ABD3H045"/>
<dbReference type="Pfam" id="PF20520">
    <property type="entry name" value="Ac45-VOA1_TM"/>
    <property type="match status" value="1"/>
</dbReference>
<evidence type="ECO:0000256" key="6">
    <source>
        <dbReference type="SAM" id="SignalP"/>
    </source>
</evidence>
<evidence type="ECO:0000256" key="1">
    <source>
        <dbReference type="ARBA" id="ARBA00004167"/>
    </source>
</evidence>
<name>A0ABD3H045_9MARC</name>
<protein>
    <recommendedName>
        <fullName evidence="7">V-type proton ATPase subunit S1/VOA1 transmembrane domain-containing protein</fullName>
    </recommendedName>
</protein>
<keyword evidence="6" id="KW-0732">Signal</keyword>
<reference evidence="8 9" key="1">
    <citation type="submission" date="2024-09" db="EMBL/GenBank/DDBJ databases">
        <title>Chromosome-scale assembly of Riccia sorocarpa.</title>
        <authorList>
            <person name="Paukszto L."/>
        </authorList>
    </citation>
    <scope>NUCLEOTIDE SEQUENCE [LARGE SCALE GENOMIC DNA]</scope>
    <source>
        <strain evidence="8">LP-2024</strain>
        <tissue evidence="8">Aerial parts of the thallus</tissue>
    </source>
</reference>
<gene>
    <name evidence="8" type="ORF">R1sor_002770</name>
</gene>
<evidence type="ECO:0000313" key="8">
    <source>
        <dbReference type="EMBL" id="KAL3684748.1"/>
    </source>
</evidence>
<evidence type="ECO:0000259" key="7">
    <source>
        <dbReference type="Pfam" id="PF20520"/>
    </source>
</evidence>
<evidence type="ECO:0000256" key="4">
    <source>
        <dbReference type="ARBA" id="ARBA00023136"/>
    </source>
</evidence>
<organism evidence="8 9">
    <name type="scientific">Riccia sorocarpa</name>
    <dbReference type="NCBI Taxonomy" id="122646"/>
    <lineage>
        <taxon>Eukaryota</taxon>
        <taxon>Viridiplantae</taxon>
        <taxon>Streptophyta</taxon>
        <taxon>Embryophyta</taxon>
        <taxon>Marchantiophyta</taxon>
        <taxon>Marchantiopsida</taxon>
        <taxon>Marchantiidae</taxon>
        <taxon>Marchantiales</taxon>
        <taxon>Ricciaceae</taxon>
        <taxon>Riccia</taxon>
    </lineage>
</organism>
<feature type="transmembrane region" description="Helical" evidence="5">
    <location>
        <begin position="265"/>
        <end position="285"/>
    </location>
</feature>
<evidence type="ECO:0000256" key="2">
    <source>
        <dbReference type="ARBA" id="ARBA00022692"/>
    </source>
</evidence>
<evidence type="ECO:0000313" key="9">
    <source>
        <dbReference type="Proteomes" id="UP001633002"/>
    </source>
</evidence>
<keyword evidence="9" id="KW-1185">Reference proteome</keyword>
<evidence type="ECO:0000256" key="3">
    <source>
        <dbReference type="ARBA" id="ARBA00022989"/>
    </source>
</evidence>
<accession>A0ABD3H045</accession>
<comment type="caution">
    <text evidence="8">The sequence shown here is derived from an EMBL/GenBank/DDBJ whole genome shotgun (WGS) entry which is preliminary data.</text>
</comment>
<proteinExistence type="predicted"/>
<feature type="signal peptide" evidence="6">
    <location>
        <begin position="1"/>
        <end position="25"/>
    </location>
</feature>
<evidence type="ECO:0000256" key="5">
    <source>
        <dbReference type="SAM" id="Phobius"/>
    </source>
</evidence>
<dbReference type="InterPro" id="IPR046756">
    <property type="entry name" value="VAS1/VOA1_TM"/>
</dbReference>
<comment type="subcellular location">
    <subcellularLocation>
        <location evidence="1">Membrane</location>
        <topology evidence="1">Single-pass membrane protein</topology>
    </subcellularLocation>
</comment>